<comment type="caution">
    <text evidence="2">The sequence shown here is derived from an EMBL/GenBank/DDBJ whole genome shotgun (WGS) entry which is preliminary data.</text>
</comment>
<evidence type="ECO:0000313" key="2">
    <source>
        <dbReference type="EMBL" id="KAH0554490.1"/>
    </source>
</evidence>
<evidence type="ECO:0000313" key="3">
    <source>
        <dbReference type="Proteomes" id="UP000826195"/>
    </source>
</evidence>
<organism evidence="2 3">
    <name type="scientific">Cotesia glomerata</name>
    <name type="common">Lepidopteran parasitic wasp</name>
    <name type="synonym">Apanteles glomeratus</name>
    <dbReference type="NCBI Taxonomy" id="32391"/>
    <lineage>
        <taxon>Eukaryota</taxon>
        <taxon>Metazoa</taxon>
        <taxon>Ecdysozoa</taxon>
        <taxon>Arthropoda</taxon>
        <taxon>Hexapoda</taxon>
        <taxon>Insecta</taxon>
        <taxon>Pterygota</taxon>
        <taxon>Neoptera</taxon>
        <taxon>Endopterygota</taxon>
        <taxon>Hymenoptera</taxon>
        <taxon>Apocrita</taxon>
        <taxon>Ichneumonoidea</taxon>
        <taxon>Braconidae</taxon>
        <taxon>Microgastrinae</taxon>
        <taxon>Cotesia</taxon>
    </lineage>
</organism>
<keyword evidence="3" id="KW-1185">Reference proteome</keyword>
<proteinExistence type="predicted"/>
<feature type="region of interest" description="Disordered" evidence="1">
    <location>
        <begin position="1"/>
        <end position="41"/>
    </location>
</feature>
<dbReference type="AlphaFoldDB" id="A0AAV7IP88"/>
<dbReference type="EMBL" id="JAHXZJ010001119">
    <property type="protein sequence ID" value="KAH0554490.1"/>
    <property type="molecule type" value="Genomic_DNA"/>
</dbReference>
<reference evidence="2 3" key="1">
    <citation type="journal article" date="2021" name="J. Hered.">
        <title>A chromosome-level genome assembly of the parasitoid wasp, Cotesia glomerata (Hymenoptera: Braconidae).</title>
        <authorList>
            <person name="Pinto B.J."/>
            <person name="Weis J.J."/>
            <person name="Gamble T."/>
            <person name="Ode P.J."/>
            <person name="Paul R."/>
            <person name="Zaspel J.M."/>
        </authorList>
    </citation>
    <scope>NUCLEOTIDE SEQUENCE [LARGE SCALE GENOMIC DNA]</scope>
    <source>
        <strain evidence="2">CgM1</strain>
    </source>
</reference>
<evidence type="ECO:0000256" key="1">
    <source>
        <dbReference type="SAM" id="MobiDB-lite"/>
    </source>
</evidence>
<name>A0AAV7IP88_COTGL</name>
<feature type="compositionally biased region" description="Basic and acidic residues" evidence="1">
    <location>
        <begin position="10"/>
        <end position="25"/>
    </location>
</feature>
<protein>
    <submittedName>
        <fullName evidence="2">Uncharacterized protein</fullName>
    </submittedName>
</protein>
<gene>
    <name evidence="2" type="ORF">KQX54_010978</name>
</gene>
<accession>A0AAV7IP88</accession>
<dbReference type="Proteomes" id="UP000826195">
    <property type="component" value="Unassembled WGS sequence"/>
</dbReference>
<sequence>MRVGAAHTRTHSDQESLDIEPEKTNVEGNDTGPDGPLSPSTHSSWIFRDTFTEFLSDLVLGLILGLRFLGLNFNSYFEALFFGS</sequence>